<dbReference type="FunFam" id="1.10.10.60:FF:000001">
    <property type="entry name" value="MYB-related transcription factor"/>
    <property type="match status" value="1"/>
</dbReference>
<dbReference type="KEGG" id="ghi:107919142"/>
<dbReference type="PANTHER" id="PTHR10641">
    <property type="entry name" value="MYB FAMILY TRANSCRIPTION FACTOR"/>
    <property type="match status" value="1"/>
</dbReference>
<evidence type="ECO:0000259" key="9">
    <source>
        <dbReference type="PROSITE" id="PS50090"/>
    </source>
</evidence>
<evidence type="ECO:0000259" key="10">
    <source>
        <dbReference type="PROSITE" id="PS51294"/>
    </source>
</evidence>
<evidence type="ECO:0000256" key="1">
    <source>
        <dbReference type="ARBA" id="ARBA00004123"/>
    </source>
</evidence>
<evidence type="ECO:0000313" key="11">
    <source>
        <dbReference type="Proteomes" id="UP000818029"/>
    </source>
</evidence>
<reference evidence="12" key="2">
    <citation type="submission" date="2025-08" db="UniProtKB">
        <authorList>
            <consortium name="RefSeq"/>
        </authorList>
    </citation>
    <scope>IDENTIFICATION</scope>
</reference>
<evidence type="ECO:0000256" key="4">
    <source>
        <dbReference type="ARBA" id="ARBA00023125"/>
    </source>
</evidence>
<protein>
    <submittedName>
        <fullName evidence="12">Uncharacterized protein</fullName>
    </submittedName>
</protein>
<keyword evidence="4" id="KW-0238">DNA-binding</keyword>
<dbReference type="SMART" id="SM00717">
    <property type="entry name" value="SANT"/>
    <property type="match status" value="2"/>
</dbReference>
<keyword evidence="11" id="KW-1185">Reference proteome</keyword>
<feature type="region of interest" description="Disordered" evidence="8">
    <location>
        <begin position="505"/>
        <end position="525"/>
    </location>
</feature>
<dbReference type="Pfam" id="PF00249">
    <property type="entry name" value="Myb_DNA-binding"/>
    <property type="match status" value="2"/>
</dbReference>
<dbReference type="InterPro" id="IPR009057">
    <property type="entry name" value="Homeodomain-like_sf"/>
</dbReference>
<organism evidence="11 12">
    <name type="scientific">Gossypium hirsutum</name>
    <name type="common">Upland cotton</name>
    <name type="synonym">Gossypium mexicanum</name>
    <dbReference type="NCBI Taxonomy" id="3635"/>
    <lineage>
        <taxon>Eukaryota</taxon>
        <taxon>Viridiplantae</taxon>
        <taxon>Streptophyta</taxon>
        <taxon>Embryophyta</taxon>
        <taxon>Tracheophyta</taxon>
        <taxon>Spermatophyta</taxon>
        <taxon>Magnoliopsida</taxon>
        <taxon>eudicotyledons</taxon>
        <taxon>Gunneridae</taxon>
        <taxon>Pentapetalae</taxon>
        <taxon>rosids</taxon>
        <taxon>malvids</taxon>
        <taxon>Malvales</taxon>
        <taxon>Malvaceae</taxon>
        <taxon>Malvoideae</taxon>
        <taxon>Gossypium</taxon>
    </lineage>
</organism>
<dbReference type="GO" id="GO:0080090">
    <property type="term" value="P:regulation of primary metabolic process"/>
    <property type="evidence" value="ECO:0007669"/>
    <property type="project" value="UniProtKB-ARBA"/>
</dbReference>
<dbReference type="PROSITE" id="PS50090">
    <property type="entry name" value="MYB_LIKE"/>
    <property type="match status" value="2"/>
</dbReference>
<evidence type="ECO:0000256" key="5">
    <source>
        <dbReference type="ARBA" id="ARBA00023163"/>
    </source>
</evidence>
<gene>
    <name evidence="12" type="primary">LOC107919142</name>
</gene>
<reference evidence="11" key="1">
    <citation type="journal article" date="2020" name="Nat. Genet.">
        <title>Genomic diversifications of five Gossypium allopolyploid species and their impact on cotton improvement.</title>
        <authorList>
            <person name="Chen Z.J."/>
            <person name="Sreedasyam A."/>
            <person name="Ando A."/>
            <person name="Song Q."/>
            <person name="De Santiago L.M."/>
            <person name="Hulse-Kemp A.M."/>
            <person name="Ding M."/>
            <person name="Ye W."/>
            <person name="Kirkbride R.C."/>
            <person name="Jenkins J."/>
            <person name="Plott C."/>
            <person name="Lovell J."/>
            <person name="Lin Y.M."/>
            <person name="Vaughn R."/>
            <person name="Liu B."/>
            <person name="Simpson S."/>
            <person name="Scheffler B.E."/>
            <person name="Wen L."/>
            <person name="Saski C.A."/>
            <person name="Grover C.E."/>
            <person name="Hu G."/>
            <person name="Conover J.L."/>
            <person name="Carlson J.W."/>
            <person name="Shu S."/>
            <person name="Boston L.B."/>
            <person name="Williams M."/>
            <person name="Peterson D.G."/>
            <person name="McGee K."/>
            <person name="Jones D.C."/>
            <person name="Wendel J.F."/>
            <person name="Stelly D.M."/>
            <person name="Grimwood J."/>
            <person name="Schmutz J."/>
        </authorList>
    </citation>
    <scope>NUCLEOTIDE SEQUENCE [LARGE SCALE GENOMIC DNA]</scope>
    <source>
        <strain evidence="11">cv. TM-1</strain>
    </source>
</reference>
<dbReference type="InterPro" id="IPR001005">
    <property type="entry name" value="SANT/Myb"/>
</dbReference>
<dbReference type="CDD" id="cd00167">
    <property type="entry name" value="SANT"/>
    <property type="match status" value="2"/>
</dbReference>
<keyword evidence="6" id="KW-0539">Nucleus</keyword>
<evidence type="ECO:0000313" key="12">
    <source>
        <dbReference type="RefSeq" id="XP_016704155.1"/>
    </source>
</evidence>
<dbReference type="PROSITE" id="PS51294">
    <property type="entry name" value="HTH_MYB"/>
    <property type="match status" value="2"/>
</dbReference>
<dbReference type="AlphaFoldDB" id="A0A1U8KNY9"/>
<dbReference type="Gene3D" id="3.30.420.10">
    <property type="entry name" value="Ribonuclease H-like superfamily/Ribonuclease H"/>
    <property type="match status" value="1"/>
</dbReference>
<dbReference type="Proteomes" id="UP000818029">
    <property type="component" value="Chromosome D13"/>
</dbReference>
<dbReference type="InterPro" id="IPR015495">
    <property type="entry name" value="Myb_TF_plants"/>
</dbReference>
<dbReference type="OrthoDB" id="2143914at2759"/>
<feature type="domain" description="HTH myb-type" evidence="10">
    <location>
        <begin position="408"/>
        <end position="458"/>
    </location>
</feature>
<feature type="domain" description="Myb-like" evidence="9">
    <location>
        <begin position="351"/>
        <end position="403"/>
    </location>
</feature>
<accession>A0A1U8KNY9</accession>
<evidence type="ECO:0000256" key="8">
    <source>
        <dbReference type="SAM" id="MobiDB-lite"/>
    </source>
</evidence>
<dbReference type="GO" id="GO:0005634">
    <property type="term" value="C:nucleus"/>
    <property type="evidence" value="ECO:0007669"/>
    <property type="project" value="UniProtKB-SubCell"/>
</dbReference>
<feature type="domain" description="Myb-like" evidence="9">
    <location>
        <begin position="404"/>
        <end position="454"/>
    </location>
</feature>
<dbReference type="FunFam" id="1.10.10.60:FF:000394">
    <property type="entry name" value="MYB transcription factor"/>
    <property type="match status" value="1"/>
</dbReference>
<sequence>MIIPHISKTFVSGGIIHSERKILIEESIRETLENMHINAINEDANEERRMLDICPYEPGSVLNNWTTEEILEVFRIVSESLYINDVNDAATNSKFPLERNMCLERSQDFEGDVDGGLSLDLLRMKAIKRNAIADFLASRALEDYKPLDFDFPNEDLMCVVNAKEDPQENHSWRLNFDGALNALGNGMGAILVSPNGDYHPFTTIERKIKTLEVYGDSALVIYQLKGEWETKDPKLIYYQRLVLELIEDIEEVKNDNRPWYQDILLYVKNREYLDQVTENDKRTLRRLVIDCVLDGEVLYKSGKDQLYAPLESKFYKLVNQFPPLNNRRFLFSILFGKIQILILGMADCREKMGLKKGPWTPDEDQKLLAYIEEHGLGNWRTLPEKAGLQRCGKSCRLRWINYLRPDLKRGKFSLQEEQTIIQLHAFLGNRWSTIAAHLPNRTDNEIKNYWNTHVKKRFTKMGIDPTTHKPKSNHVVSPTGRTTLNHMAQWESARLEAEARLVKDSKNLPSSSSRPSPYQKSCNKGSKSQCLDVVKAWQSVVAGMFATSTNNSNRIIFGPDQSSGNYELDSIIPIGGNVEDELMVGNDRSKCQVPELNERFDNYMSLHDTTHLWAAPIAENDVVEGFPDFLVHDFDYQIDNEESITV</sequence>
<comment type="subunit">
    <text evidence="7">Can form complexes with MYC2, MYC3 or MYC4.</text>
</comment>
<proteinExistence type="predicted"/>
<dbReference type="PaxDb" id="3635-A0A1U8KNY9"/>
<evidence type="ECO:0000256" key="7">
    <source>
        <dbReference type="ARBA" id="ARBA00062314"/>
    </source>
</evidence>
<dbReference type="SUPFAM" id="SSF46689">
    <property type="entry name" value="Homeodomain-like"/>
    <property type="match status" value="1"/>
</dbReference>
<name>A0A1U8KNY9_GOSHI</name>
<dbReference type="InterPro" id="IPR017930">
    <property type="entry name" value="Myb_dom"/>
</dbReference>
<dbReference type="SMR" id="A0A1U8KNY9"/>
<evidence type="ECO:0000256" key="3">
    <source>
        <dbReference type="ARBA" id="ARBA00023015"/>
    </source>
</evidence>
<comment type="subcellular location">
    <subcellularLocation>
        <location evidence="1">Nucleus</location>
    </subcellularLocation>
</comment>
<dbReference type="GO" id="GO:0000976">
    <property type="term" value="F:transcription cis-regulatory region binding"/>
    <property type="evidence" value="ECO:0007669"/>
    <property type="project" value="UniProtKB-ARBA"/>
</dbReference>
<keyword evidence="2" id="KW-0677">Repeat</keyword>
<dbReference type="PANTHER" id="PTHR10641:SF1149">
    <property type="entry name" value="MYB-RELATED PROTEIN MYB4-LIKE"/>
    <property type="match status" value="1"/>
</dbReference>
<dbReference type="SUPFAM" id="SSF53098">
    <property type="entry name" value="Ribonuclease H-like"/>
    <property type="match status" value="1"/>
</dbReference>
<keyword evidence="3" id="KW-0805">Transcription regulation</keyword>
<evidence type="ECO:0000256" key="2">
    <source>
        <dbReference type="ARBA" id="ARBA00022737"/>
    </source>
</evidence>
<dbReference type="GeneID" id="107919142"/>
<dbReference type="RefSeq" id="XP_016704155.1">
    <property type="nucleotide sequence ID" value="XM_016848666.2"/>
</dbReference>
<dbReference type="InterPro" id="IPR036397">
    <property type="entry name" value="RNaseH_sf"/>
</dbReference>
<dbReference type="Gene3D" id="1.10.10.60">
    <property type="entry name" value="Homeodomain-like"/>
    <property type="match status" value="2"/>
</dbReference>
<evidence type="ECO:0000256" key="6">
    <source>
        <dbReference type="ARBA" id="ARBA00023242"/>
    </source>
</evidence>
<feature type="compositionally biased region" description="Low complexity" evidence="8">
    <location>
        <begin position="507"/>
        <end position="521"/>
    </location>
</feature>
<dbReference type="GO" id="GO:0051707">
    <property type="term" value="P:response to other organism"/>
    <property type="evidence" value="ECO:0007669"/>
    <property type="project" value="UniProtKB-ARBA"/>
</dbReference>
<dbReference type="InterPro" id="IPR012337">
    <property type="entry name" value="RNaseH-like_sf"/>
</dbReference>
<feature type="domain" description="HTH myb-type" evidence="10">
    <location>
        <begin position="351"/>
        <end position="407"/>
    </location>
</feature>
<keyword evidence="5" id="KW-0804">Transcription</keyword>